<dbReference type="AlphaFoldDB" id="A0A1H6V3Q1"/>
<evidence type="ECO:0000313" key="2">
    <source>
        <dbReference type="EMBL" id="SEI99249.1"/>
    </source>
</evidence>
<dbReference type="OrthoDB" id="69398at2"/>
<dbReference type="Gene3D" id="1.20.120.450">
    <property type="entry name" value="dinb family like domain"/>
    <property type="match status" value="1"/>
</dbReference>
<dbReference type="STRING" id="856736.SAMN04488058_10338"/>
<name>A0A1H6V3Q1_9DEIO</name>
<protein>
    <submittedName>
        <fullName evidence="2">Uncharacterized damage-inducible protein DinB (Forms a four-helix bundle)</fullName>
    </submittedName>
</protein>
<dbReference type="Pfam" id="PF12867">
    <property type="entry name" value="DinB_2"/>
    <property type="match status" value="1"/>
</dbReference>
<proteinExistence type="predicted"/>
<dbReference type="InterPro" id="IPR024775">
    <property type="entry name" value="DinB-like"/>
</dbReference>
<dbReference type="RefSeq" id="WP_092263571.1">
    <property type="nucleotide sequence ID" value="NZ_FNZA01000003.1"/>
</dbReference>
<dbReference type="Proteomes" id="UP000199223">
    <property type="component" value="Unassembled WGS sequence"/>
</dbReference>
<dbReference type="EMBL" id="FNZA01000003">
    <property type="protein sequence ID" value="SEI99249.1"/>
    <property type="molecule type" value="Genomic_DNA"/>
</dbReference>
<reference evidence="3" key="1">
    <citation type="submission" date="2016-10" db="EMBL/GenBank/DDBJ databases">
        <authorList>
            <person name="Varghese N."/>
            <person name="Submissions S."/>
        </authorList>
    </citation>
    <scope>NUCLEOTIDE SEQUENCE [LARGE SCALE GENOMIC DNA]</scope>
    <source>
        <strain evidence="3">CGMCC 1.10218</strain>
    </source>
</reference>
<dbReference type="SUPFAM" id="SSF109854">
    <property type="entry name" value="DinB/YfiT-like putative metalloenzymes"/>
    <property type="match status" value="1"/>
</dbReference>
<keyword evidence="3" id="KW-1185">Reference proteome</keyword>
<sequence length="158" mass="17225">MPDSESRSQARRLTDTYRRNLATFARAAAELPEGAEHERIGGASSLNWVTGHVLGSRLLVLGFLNTRQPGVDAEAVRARYGKDTQPDPDNALPLTELLEHLNATQDTLAAALNATDLTPTVQSPFGEMTLGELVDFFGWHEGYHAGQAAMLRRQLTGK</sequence>
<gene>
    <name evidence="2" type="ORF">SAMN04488058_10338</name>
</gene>
<evidence type="ECO:0000313" key="3">
    <source>
        <dbReference type="Proteomes" id="UP000199223"/>
    </source>
</evidence>
<dbReference type="InterPro" id="IPR034660">
    <property type="entry name" value="DinB/YfiT-like"/>
</dbReference>
<organism evidence="2 3">
    <name type="scientific">Deinococcus reticulitermitis</name>
    <dbReference type="NCBI Taxonomy" id="856736"/>
    <lineage>
        <taxon>Bacteria</taxon>
        <taxon>Thermotogati</taxon>
        <taxon>Deinococcota</taxon>
        <taxon>Deinococci</taxon>
        <taxon>Deinococcales</taxon>
        <taxon>Deinococcaceae</taxon>
        <taxon>Deinococcus</taxon>
    </lineage>
</organism>
<evidence type="ECO:0000259" key="1">
    <source>
        <dbReference type="Pfam" id="PF12867"/>
    </source>
</evidence>
<feature type="domain" description="DinB-like" evidence="1">
    <location>
        <begin position="17"/>
        <end position="148"/>
    </location>
</feature>
<accession>A0A1H6V3Q1</accession>